<feature type="region of interest" description="Disordered" evidence="5">
    <location>
        <begin position="1319"/>
        <end position="1366"/>
    </location>
</feature>
<proteinExistence type="predicted"/>
<dbReference type="InterPro" id="IPR039462">
    <property type="entry name" value="Nup159/Nup146_N"/>
</dbReference>
<dbReference type="SMART" id="SM00320">
    <property type="entry name" value="WD40"/>
    <property type="match status" value="2"/>
</dbReference>
<feature type="domain" description="Nucleoporin Nup159/Nup146 N-terminal" evidence="6">
    <location>
        <begin position="64"/>
        <end position="368"/>
    </location>
</feature>
<dbReference type="Proteomes" id="UP000691718">
    <property type="component" value="Unassembled WGS sequence"/>
</dbReference>
<feature type="region of interest" description="Disordered" evidence="5">
    <location>
        <begin position="1019"/>
        <end position="1049"/>
    </location>
</feature>
<dbReference type="GO" id="GO:0017056">
    <property type="term" value="F:structural constituent of nuclear pore"/>
    <property type="evidence" value="ECO:0007669"/>
    <property type="project" value="TreeGrafter"/>
</dbReference>
<feature type="region of interest" description="Disordered" evidence="5">
    <location>
        <begin position="1099"/>
        <end position="1137"/>
    </location>
</feature>
<dbReference type="OrthoDB" id="248320at2759"/>
<feature type="coiled-coil region" evidence="4">
    <location>
        <begin position="804"/>
        <end position="835"/>
    </location>
</feature>
<keyword evidence="8" id="KW-1185">Reference proteome</keyword>
<comment type="caution">
    <text evidence="7">The sequence shown here is derived from an EMBL/GenBank/DDBJ whole genome shotgun (WGS) entry which is preliminary data.</text>
</comment>
<name>A0A8S3Y8B8_PARAO</name>
<dbReference type="GO" id="GO:0008139">
    <property type="term" value="F:nuclear localization sequence binding"/>
    <property type="evidence" value="ECO:0007669"/>
    <property type="project" value="TreeGrafter"/>
</dbReference>
<evidence type="ECO:0000313" key="8">
    <source>
        <dbReference type="Proteomes" id="UP000691718"/>
    </source>
</evidence>
<keyword evidence="3" id="KW-0539">Nucleus</keyword>
<protein>
    <submittedName>
        <fullName evidence="7">(apollo) hypothetical protein</fullName>
    </submittedName>
</protein>
<accession>A0A8S3Y8B8</accession>
<organism evidence="7 8">
    <name type="scientific">Parnassius apollo</name>
    <name type="common">Apollo butterfly</name>
    <name type="synonym">Papilio apollo</name>
    <dbReference type="NCBI Taxonomy" id="110799"/>
    <lineage>
        <taxon>Eukaryota</taxon>
        <taxon>Metazoa</taxon>
        <taxon>Ecdysozoa</taxon>
        <taxon>Arthropoda</taxon>
        <taxon>Hexapoda</taxon>
        <taxon>Insecta</taxon>
        <taxon>Pterygota</taxon>
        <taxon>Neoptera</taxon>
        <taxon>Endopterygota</taxon>
        <taxon>Lepidoptera</taxon>
        <taxon>Glossata</taxon>
        <taxon>Ditrysia</taxon>
        <taxon>Papilionoidea</taxon>
        <taxon>Papilionidae</taxon>
        <taxon>Parnassiinae</taxon>
        <taxon>Parnassini</taxon>
        <taxon>Parnassius</taxon>
        <taxon>Parnassius</taxon>
    </lineage>
</organism>
<dbReference type="PANTHER" id="PTHR23193:SF46">
    <property type="entry name" value="NUCLEAR PORE COMPLEX PROTEIN NUP214"/>
    <property type="match status" value="1"/>
</dbReference>
<comment type="subcellular location">
    <subcellularLocation>
        <location evidence="1">Nucleus</location>
    </subcellularLocation>
</comment>
<feature type="compositionally biased region" description="Polar residues" evidence="5">
    <location>
        <begin position="1019"/>
        <end position="1036"/>
    </location>
</feature>
<feature type="region of interest" description="Disordered" evidence="5">
    <location>
        <begin position="1481"/>
        <end position="1504"/>
    </location>
</feature>
<sequence length="1783" mass="190470">MEIQFAPNAVDEPNLLYKLQRKIKVFNTNSSLPNRGYNLVASSSKYGIVFIIAPNCTLSAYYLRDLIDKECEPQQLSIKLQIEPTYIAVNCDQEWLAVISKTMLFVYKIVDFQNQNILPSFSIKLDVNPSTFISAVQWNPCNPDTIAIACFDGTLLVSQVSTNQVKKLQSNVRCICWSPKGKQLVTGNNDGTLCQYKPDLSPMKTVPAPNLFEGAAVEALAIYWIATYQFVVVYRNATDNSRPAVTIVNTPKGGQPSCYNYEDICYSMGSNRPWYYYLQGLTQWNLILASSSNSMEIATLGSADGANWLQWCQIDEARPELPLTDKKQENYPVGICIDTCAIHQLPWGENATLPPMPLLHVLSQTGLLSIFNIINLKNDTTTPCTPPQQLTLPASLMTSTIPDDVTPQAAAPAAPAAPAVPAAPIVSTPVSQTVPQPAQAQFVPAQPQLTLQSTPALINQFNQPFASSNMQTFGIQQGLFSAPIPQIPETKQIETKPQIPVVQNAATLATPKPVVKVEAAKAQSPIQTPEMNAALKSEQERINKIKVNEELKNMLIKEVNDFQMELYKFMSKTRDNHIKLQQDIDSIGSDFNVQSQDIERLKKDYCIEELRESIVQLKLELVRACAVVAEARTHAENKHLHQWSQADPLTTKRVASVKKLAYYIQNQLDQAHKALDHKWNEIATRNLNEKPGQRMLRPILDDIYQPLVKQQEILSRQQAVLRTLRNTLKECGDITPMFKSTSILRRTPFRNKADPLSKLTKNILNMSIEPEKDKGKEQTMSNQKLDALKDMLSNHKTVKIKPVNVELRQQLAAMRQNYERSMKEKEVEKDKERNVQTAIKIEPGSSKIEPTVISAVKPDVVKSEQILEYESLPVITVPTTVHTPVNNKVVRPELPNVARTLFMDEPKPEPVKFPASQQQQQPLIQAAVKPEQPKATSGMVTVTSTTRSLLKDMLQNKSQTNGETKNDANIFMGQKICSPSAFEFSKTPIMMAAPSAVFTSKPIADINNMFSEFQSQTFSVEPTSQTQPINVKSSETGEPEGANKTLNEKKPLTNVFTLKPSTSLPAPSQNVPDVLKSSTQTFTLNKTDVNNKTDVKVKEKENANVKENIPENNKLPKEQQKPAGNVKDNGSKPLSLVNKASTPVSTTAQAAALTPISAQAENKGPVDVKPEITTSKSDLEKPEVPVISFDSTTASKPQTIFGASTTQATSVIQTTISTPSTTANESTIIKQTSEVVTTASASSIFGTAMASQRALQTTDSKPSSPTGSIFATSPASTASPFGLSSIFGTSSTTASTTGAGTSTAKSIFSSAVSATPLTTTSTSASTAVENKTTTSQPSSDTSSVSSTTKAFTPSTSSSIFGSQTTQTTVLTTTSTPTVTMQSIFGTSTSTTQSVFAPTSSTQSVFNSAAPTPVFGSAATTTQSVFGAAPTTTSSFWGTSTQNLGFQTTSPQTVFGGASTQASIFGTPTPSTEASVFGTPTQTTQSVFGSTTPTTQTSVFGTPTPTTTQSGSLFGGAEANLFAAASISTTNAPSPTSGGNIFGKSSTGSVFGGGSTNVFGSKATFGQSNQSAAAIFGGANSTFKQNTSTNFWSGGSASTGNAFGSTGFGQQATTQASIFGGSTGGSFTAPSTGQPLGNPQAGAFGSSEAKPVFGSPQQQTTPAFGGSAMFGSKPVFGQTSSFGSSSGFGSFGGFNKSPSSGFGAPATFGGSPTFGSPGFGGSSPGKVFGGASPTPSFGAPTQSNATFENLATQNTLTFGNLAQQSNSPPQPSFNTSPSFTGWRG</sequence>
<feature type="region of interest" description="Disordered" evidence="5">
    <location>
        <begin position="1712"/>
        <end position="1783"/>
    </location>
</feature>
<feature type="compositionally biased region" description="Polar residues" evidence="5">
    <location>
        <begin position="1732"/>
        <end position="1783"/>
    </location>
</feature>
<dbReference type="InterPro" id="IPR001680">
    <property type="entry name" value="WD40_rpt"/>
</dbReference>
<feature type="compositionally biased region" description="Polar residues" evidence="5">
    <location>
        <begin position="1349"/>
        <end position="1361"/>
    </location>
</feature>
<evidence type="ECO:0000313" key="7">
    <source>
        <dbReference type="EMBL" id="CAG5050406.1"/>
    </source>
</evidence>
<dbReference type="InterPro" id="IPR026054">
    <property type="entry name" value="Nucleoporin"/>
</dbReference>
<feature type="compositionally biased region" description="Low complexity" evidence="5">
    <location>
        <begin position="1319"/>
        <end position="1348"/>
    </location>
</feature>
<evidence type="ECO:0000256" key="4">
    <source>
        <dbReference type="SAM" id="Coils"/>
    </source>
</evidence>
<gene>
    <name evidence="7" type="ORF">PAPOLLO_LOCUS24782</name>
</gene>
<dbReference type="GO" id="GO:0005643">
    <property type="term" value="C:nuclear pore"/>
    <property type="evidence" value="ECO:0007669"/>
    <property type="project" value="TreeGrafter"/>
</dbReference>
<feature type="compositionally biased region" description="Low complexity" evidence="5">
    <location>
        <begin position="1485"/>
        <end position="1504"/>
    </location>
</feature>
<feature type="region of interest" description="Disordered" evidence="5">
    <location>
        <begin position="1253"/>
        <end position="1277"/>
    </location>
</feature>
<dbReference type="PANTHER" id="PTHR23193">
    <property type="entry name" value="NUCLEAR PORE COMPLEX PROTEIN NUP"/>
    <property type="match status" value="1"/>
</dbReference>
<evidence type="ECO:0000256" key="5">
    <source>
        <dbReference type="SAM" id="MobiDB-lite"/>
    </source>
</evidence>
<reference evidence="7" key="1">
    <citation type="submission" date="2021-04" db="EMBL/GenBank/DDBJ databases">
        <authorList>
            <person name="Tunstrom K."/>
        </authorList>
    </citation>
    <scope>NUCLEOTIDE SEQUENCE</scope>
</reference>
<evidence type="ECO:0000256" key="2">
    <source>
        <dbReference type="ARBA" id="ARBA00022448"/>
    </source>
</evidence>
<dbReference type="GO" id="GO:0006405">
    <property type="term" value="P:RNA export from nucleus"/>
    <property type="evidence" value="ECO:0007669"/>
    <property type="project" value="TreeGrafter"/>
</dbReference>
<dbReference type="GO" id="GO:0006606">
    <property type="term" value="P:protein import into nucleus"/>
    <property type="evidence" value="ECO:0007669"/>
    <property type="project" value="TreeGrafter"/>
</dbReference>
<dbReference type="Pfam" id="PF16755">
    <property type="entry name" value="Beta-prop_NUP159_NUP214"/>
    <property type="match status" value="1"/>
</dbReference>
<keyword evidence="4" id="KW-0175">Coiled coil</keyword>
<evidence type="ECO:0000256" key="3">
    <source>
        <dbReference type="ARBA" id="ARBA00023242"/>
    </source>
</evidence>
<dbReference type="EMBL" id="CAJQZP010001486">
    <property type="protein sequence ID" value="CAG5050406.1"/>
    <property type="molecule type" value="Genomic_DNA"/>
</dbReference>
<evidence type="ECO:0000256" key="1">
    <source>
        <dbReference type="ARBA" id="ARBA00004123"/>
    </source>
</evidence>
<keyword evidence="2" id="KW-0813">Transport</keyword>
<feature type="region of interest" description="Disordered" evidence="5">
    <location>
        <begin position="1627"/>
        <end position="1665"/>
    </location>
</feature>
<evidence type="ECO:0000259" key="6">
    <source>
        <dbReference type="Pfam" id="PF16755"/>
    </source>
</evidence>